<feature type="non-terminal residue" evidence="3">
    <location>
        <position position="305"/>
    </location>
</feature>
<reference evidence="3 4" key="1">
    <citation type="submission" date="2024-05" db="EMBL/GenBank/DDBJ databases">
        <title>Genome sequencing and assembly of Indian major carp, Cirrhinus mrigala (Hamilton, 1822).</title>
        <authorList>
            <person name="Mohindra V."/>
            <person name="Chowdhury L.M."/>
            <person name="Lal K."/>
            <person name="Jena J.K."/>
        </authorList>
    </citation>
    <scope>NUCLEOTIDE SEQUENCE [LARGE SCALE GENOMIC DNA]</scope>
    <source>
        <strain evidence="3">CM1030</strain>
        <tissue evidence="3">Blood</tissue>
    </source>
</reference>
<evidence type="ECO:0000313" key="3">
    <source>
        <dbReference type="EMBL" id="KAL0173475.1"/>
    </source>
</evidence>
<gene>
    <name evidence="3" type="ORF">M9458_029443</name>
</gene>
<organism evidence="3 4">
    <name type="scientific">Cirrhinus mrigala</name>
    <name type="common">Mrigala</name>
    <dbReference type="NCBI Taxonomy" id="683832"/>
    <lineage>
        <taxon>Eukaryota</taxon>
        <taxon>Metazoa</taxon>
        <taxon>Chordata</taxon>
        <taxon>Craniata</taxon>
        <taxon>Vertebrata</taxon>
        <taxon>Euteleostomi</taxon>
        <taxon>Actinopterygii</taxon>
        <taxon>Neopterygii</taxon>
        <taxon>Teleostei</taxon>
        <taxon>Ostariophysi</taxon>
        <taxon>Cypriniformes</taxon>
        <taxon>Cyprinidae</taxon>
        <taxon>Labeoninae</taxon>
        <taxon>Labeonini</taxon>
        <taxon>Cirrhinus</taxon>
    </lineage>
</organism>
<evidence type="ECO:0000256" key="1">
    <source>
        <dbReference type="SAM" id="MobiDB-lite"/>
    </source>
</evidence>
<keyword evidence="2" id="KW-0812">Transmembrane</keyword>
<dbReference type="Proteomes" id="UP001529510">
    <property type="component" value="Unassembled WGS sequence"/>
</dbReference>
<proteinExistence type="predicted"/>
<feature type="region of interest" description="Disordered" evidence="1">
    <location>
        <begin position="216"/>
        <end position="292"/>
    </location>
</feature>
<feature type="region of interest" description="Disordered" evidence="1">
    <location>
        <begin position="116"/>
        <end position="142"/>
    </location>
</feature>
<dbReference type="AlphaFoldDB" id="A0ABD0PHG3"/>
<keyword evidence="2" id="KW-1133">Transmembrane helix</keyword>
<dbReference type="EMBL" id="JAMKFB020000015">
    <property type="protein sequence ID" value="KAL0173475.1"/>
    <property type="molecule type" value="Genomic_DNA"/>
</dbReference>
<sequence length="305" mass="33333">AWTLFCVWGCRFTFVFVYLIIKCLNVCRFPPPSSRSTNCVTLVPKPGRKEGHAVRRALAAERDRGAEEVGQHEGVDECGCPKRWDGRLAAVLRGHGGVAAIREGAEEPEPAAVRHVGEGQGTGDSLSHHRPPGGGGALSRPPKELQYHRMAPRVKDAQLVEDRAAVVFFFLFFFPFSSLPSLVSVSPHPSVSFPLTSSVFTPRYATAALIGLPRGKGGGGGGVERSLEGTPRPARGDGGICDEWGGAERRGNGTRPVEYNDNERHLRHSLVSSPTEELRKDKRRSDDSVRRERTRPGLYFAFGLR</sequence>
<feature type="compositionally biased region" description="Basic and acidic residues" evidence="1">
    <location>
        <begin position="276"/>
        <end position="292"/>
    </location>
</feature>
<feature type="transmembrane region" description="Helical" evidence="2">
    <location>
        <begin position="164"/>
        <end position="183"/>
    </location>
</feature>
<evidence type="ECO:0000256" key="2">
    <source>
        <dbReference type="SAM" id="Phobius"/>
    </source>
</evidence>
<feature type="non-terminal residue" evidence="3">
    <location>
        <position position="1"/>
    </location>
</feature>
<keyword evidence="2" id="KW-0472">Membrane</keyword>
<accession>A0ABD0PHG3</accession>
<comment type="caution">
    <text evidence="3">The sequence shown here is derived from an EMBL/GenBank/DDBJ whole genome shotgun (WGS) entry which is preliminary data.</text>
</comment>
<protein>
    <submittedName>
        <fullName evidence="3">Uncharacterized protein</fullName>
    </submittedName>
</protein>
<name>A0ABD0PHG3_CIRMR</name>
<evidence type="ECO:0000313" key="4">
    <source>
        <dbReference type="Proteomes" id="UP001529510"/>
    </source>
</evidence>
<keyword evidence="4" id="KW-1185">Reference proteome</keyword>